<name>L8P5P2_STRVR</name>
<evidence type="ECO:0000313" key="2">
    <source>
        <dbReference type="EMBL" id="ELS51448.1"/>
    </source>
</evidence>
<protein>
    <submittedName>
        <fullName evidence="2">Uncharacterized protein</fullName>
    </submittedName>
</protein>
<dbReference type="AlphaFoldDB" id="L8P5P2"/>
<evidence type="ECO:0000256" key="1">
    <source>
        <dbReference type="SAM" id="MobiDB-lite"/>
    </source>
</evidence>
<sequence>MGGDLHGDPFRGWGGSAPRGSLSREAMKRFNVKGSSRGGC</sequence>
<organism evidence="2 3">
    <name type="scientific">Streptomyces viridochromogenes Tue57</name>
    <dbReference type="NCBI Taxonomy" id="1160705"/>
    <lineage>
        <taxon>Bacteria</taxon>
        <taxon>Bacillati</taxon>
        <taxon>Actinomycetota</taxon>
        <taxon>Actinomycetes</taxon>
        <taxon>Kitasatosporales</taxon>
        <taxon>Streptomycetaceae</taxon>
        <taxon>Streptomyces</taxon>
    </lineage>
</organism>
<dbReference type="EMBL" id="AMLP01000232">
    <property type="protein sequence ID" value="ELS51448.1"/>
    <property type="molecule type" value="Genomic_DNA"/>
</dbReference>
<proteinExistence type="predicted"/>
<comment type="caution">
    <text evidence="2">The sequence shown here is derived from an EMBL/GenBank/DDBJ whole genome shotgun (WGS) entry which is preliminary data.</text>
</comment>
<gene>
    <name evidence="2" type="ORF">STVIR_7632</name>
</gene>
<evidence type="ECO:0000313" key="3">
    <source>
        <dbReference type="Proteomes" id="UP000011205"/>
    </source>
</evidence>
<accession>L8P5P2</accession>
<dbReference type="Proteomes" id="UP000011205">
    <property type="component" value="Unassembled WGS sequence"/>
</dbReference>
<feature type="region of interest" description="Disordered" evidence="1">
    <location>
        <begin position="1"/>
        <end position="40"/>
    </location>
</feature>
<dbReference type="PATRIC" id="fig|1160705.3.peg.7545"/>
<reference evidence="2 3" key="1">
    <citation type="journal article" date="2013" name="Genome Announc.">
        <title>Draft Genome Sequence of Streptomyces viridochromogenes Strain Tu57, Producer of Avilamycin.</title>
        <authorList>
            <person name="Gruning B.A."/>
            <person name="Erxleben A."/>
            <person name="Hahnlein A."/>
            <person name="Gunther S."/>
        </authorList>
    </citation>
    <scope>NUCLEOTIDE SEQUENCE [LARGE SCALE GENOMIC DNA]</scope>
    <source>
        <strain evidence="2 3">Tue57</strain>
    </source>
</reference>